<dbReference type="Proteomes" id="UP000230052">
    <property type="component" value="Unassembled WGS sequence"/>
</dbReference>
<feature type="compositionally biased region" description="Basic and acidic residues" evidence="1">
    <location>
        <begin position="94"/>
        <end position="106"/>
    </location>
</feature>
<feature type="compositionally biased region" description="Basic residues" evidence="1">
    <location>
        <begin position="11"/>
        <end position="20"/>
    </location>
</feature>
<dbReference type="EMBL" id="PEWV01000062">
    <property type="protein sequence ID" value="PIU41301.1"/>
    <property type="molecule type" value="Genomic_DNA"/>
</dbReference>
<proteinExistence type="predicted"/>
<evidence type="ECO:0000313" key="2">
    <source>
        <dbReference type="EMBL" id="PIU41301.1"/>
    </source>
</evidence>
<gene>
    <name evidence="2" type="ORF">COS99_06290</name>
</gene>
<feature type="compositionally biased region" description="Polar residues" evidence="1">
    <location>
        <begin position="1"/>
        <end position="10"/>
    </location>
</feature>
<dbReference type="AlphaFoldDB" id="A0A2J0KRU4"/>
<feature type="region of interest" description="Disordered" evidence="1">
    <location>
        <begin position="69"/>
        <end position="106"/>
    </location>
</feature>
<name>A0A2J0KRU4_9BACT</name>
<sequence length="106" mass="11760">MSQHPSLRSGKSQKQHRSVLKRYERLKHLKEKELWDEDKNKIFGLPKVKMLKFRVKKEKAAVEETAAEGAAAATAVPAGTAPDAAAKTKAPAPEMKEKAAPKKEKK</sequence>
<evidence type="ECO:0000256" key="1">
    <source>
        <dbReference type="SAM" id="MobiDB-lite"/>
    </source>
</evidence>
<accession>A0A2J0KRU4</accession>
<feature type="region of interest" description="Disordered" evidence="1">
    <location>
        <begin position="1"/>
        <end position="20"/>
    </location>
</feature>
<reference evidence="2 3" key="1">
    <citation type="submission" date="2017-09" db="EMBL/GenBank/DDBJ databases">
        <title>Depth-based differentiation of microbial function through sediment-hosted aquifers and enrichment of novel symbionts in the deep terrestrial subsurface.</title>
        <authorList>
            <person name="Probst A.J."/>
            <person name="Ladd B."/>
            <person name="Jarett J.K."/>
            <person name="Geller-Mcgrath D.E."/>
            <person name="Sieber C.M."/>
            <person name="Emerson J.B."/>
            <person name="Anantharaman K."/>
            <person name="Thomas B.C."/>
            <person name="Malmstrom R."/>
            <person name="Stieglmeier M."/>
            <person name="Klingl A."/>
            <person name="Woyke T."/>
            <person name="Ryan C.M."/>
            <person name="Banfield J.F."/>
        </authorList>
    </citation>
    <scope>NUCLEOTIDE SEQUENCE [LARGE SCALE GENOMIC DNA]</scope>
    <source>
        <strain evidence="2">CG07_land_8_20_14_0_80_42_15</strain>
    </source>
</reference>
<evidence type="ECO:0000313" key="3">
    <source>
        <dbReference type="Proteomes" id="UP000230052"/>
    </source>
</evidence>
<dbReference type="InterPro" id="IPR026405">
    <property type="entry name" value="Chlam/Ver/Plancto_rRNA"/>
</dbReference>
<comment type="caution">
    <text evidence="2">The sequence shown here is derived from an EMBL/GenBank/DDBJ whole genome shotgun (WGS) entry which is preliminary data.</text>
</comment>
<organism evidence="2 3">
    <name type="scientific">Candidatus Aquitaenariimonas noxiae</name>
    <dbReference type="NCBI Taxonomy" id="1974741"/>
    <lineage>
        <taxon>Bacteria</taxon>
        <taxon>Pseudomonadati</taxon>
        <taxon>Candidatus Omnitrophota</taxon>
        <taxon>Candidatus Aquitaenariimonas</taxon>
    </lineage>
</organism>
<feature type="compositionally biased region" description="Low complexity" evidence="1">
    <location>
        <begin position="69"/>
        <end position="93"/>
    </location>
</feature>
<dbReference type="NCBIfam" id="TIGR04137">
    <property type="entry name" value="Chlam_Ver_rRNA"/>
    <property type="match status" value="1"/>
</dbReference>
<protein>
    <submittedName>
        <fullName evidence="2">Small basic protein</fullName>
    </submittedName>
</protein>